<evidence type="ECO:0000313" key="2">
    <source>
        <dbReference type="EMBL" id="KAF7824416.1"/>
    </source>
</evidence>
<evidence type="ECO:0000256" key="1">
    <source>
        <dbReference type="ARBA" id="ARBA00008668"/>
    </source>
</evidence>
<dbReference type="AlphaFoldDB" id="A0A834TP12"/>
<dbReference type="PANTHER" id="PTHR45642:SF3">
    <property type="entry name" value="OS09G0540400 PROTEIN"/>
    <property type="match status" value="1"/>
</dbReference>
<dbReference type="InterPro" id="IPR035669">
    <property type="entry name" value="SGNH_plant_lipase-like"/>
</dbReference>
<dbReference type="InterPro" id="IPR036514">
    <property type="entry name" value="SGNH_hydro_sf"/>
</dbReference>
<gene>
    <name evidence="2" type="ORF">G2W53_022560</name>
</gene>
<dbReference type="SUPFAM" id="SSF52266">
    <property type="entry name" value="SGNH hydrolase"/>
    <property type="match status" value="1"/>
</dbReference>
<dbReference type="EMBL" id="JAAIUW010000007">
    <property type="protein sequence ID" value="KAF7824416.1"/>
    <property type="molecule type" value="Genomic_DNA"/>
</dbReference>
<comment type="similarity">
    <text evidence="1">Belongs to the 'GDSL' lipolytic enzyme family.</text>
</comment>
<organism evidence="2 3">
    <name type="scientific">Senna tora</name>
    <dbReference type="NCBI Taxonomy" id="362788"/>
    <lineage>
        <taxon>Eukaryota</taxon>
        <taxon>Viridiplantae</taxon>
        <taxon>Streptophyta</taxon>
        <taxon>Embryophyta</taxon>
        <taxon>Tracheophyta</taxon>
        <taxon>Spermatophyta</taxon>
        <taxon>Magnoliopsida</taxon>
        <taxon>eudicotyledons</taxon>
        <taxon>Gunneridae</taxon>
        <taxon>Pentapetalae</taxon>
        <taxon>rosids</taxon>
        <taxon>fabids</taxon>
        <taxon>Fabales</taxon>
        <taxon>Fabaceae</taxon>
        <taxon>Caesalpinioideae</taxon>
        <taxon>Cassia clade</taxon>
        <taxon>Senna</taxon>
    </lineage>
</organism>
<evidence type="ECO:0000313" key="3">
    <source>
        <dbReference type="Proteomes" id="UP000634136"/>
    </source>
</evidence>
<dbReference type="Pfam" id="PF00657">
    <property type="entry name" value="Lipase_GDSL"/>
    <property type="match status" value="1"/>
</dbReference>
<comment type="caution">
    <text evidence="2">The sequence shown here is derived from an EMBL/GenBank/DDBJ whole genome shotgun (WGS) entry which is preliminary data.</text>
</comment>
<protein>
    <submittedName>
        <fullName evidence="2">GDSL esterase/lipase</fullName>
    </submittedName>
</protein>
<keyword evidence="3" id="KW-1185">Reference proteome</keyword>
<dbReference type="InterPro" id="IPR050592">
    <property type="entry name" value="GDSL_lipolytic_enzyme"/>
</dbReference>
<dbReference type="Gene3D" id="3.40.50.1110">
    <property type="entry name" value="SGNH hydrolase"/>
    <property type="match status" value="1"/>
</dbReference>
<sequence length="322" mass="36632">MAKVESTSSKKLSAIYVFGDSTVDPGNNNNLYTLVKSNFAPYGMDFPNQVATGRFTNGKLTTDYIGVKKELLPPYLDSKLRSMEDLMTGNVIPMAKQLEYFRECKRRLEGSKLGKEGTESHMQKAIFVISAATNDFVVNYFTLPIRRSYTLFTYQHFLIQHVKDFVQNLWKEGGRRIAVVGLPPMGCLPIMITSKSNNSFKERGCIDKYSSIARDYNQMLQQELQSLQLNLPYPGAKVYYIDIYQPLADMVQHHEKYGFDEVNKGCCGSGYIEASFLCNNISLVCSDPSKYVFWDSIHPTQEAYHNIFLAARSTIDFIINDH</sequence>
<dbReference type="OrthoDB" id="1600564at2759"/>
<reference evidence="2" key="1">
    <citation type="submission" date="2020-09" db="EMBL/GenBank/DDBJ databases">
        <title>Genome-Enabled Discovery of Anthraquinone Biosynthesis in Senna tora.</title>
        <authorList>
            <person name="Kang S.-H."/>
            <person name="Pandey R.P."/>
            <person name="Lee C.-M."/>
            <person name="Sim J.-S."/>
            <person name="Jeong J.-T."/>
            <person name="Choi B.-S."/>
            <person name="Jung M."/>
            <person name="Ginzburg D."/>
            <person name="Zhao K."/>
            <person name="Won S.Y."/>
            <person name="Oh T.-J."/>
            <person name="Yu Y."/>
            <person name="Kim N.-H."/>
            <person name="Lee O.R."/>
            <person name="Lee T.-H."/>
            <person name="Bashyal P."/>
            <person name="Kim T.-S."/>
            <person name="Lee W.-H."/>
            <person name="Kawkins C."/>
            <person name="Kim C.-K."/>
            <person name="Kim J.S."/>
            <person name="Ahn B.O."/>
            <person name="Rhee S.Y."/>
            <person name="Sohng J.K."/>
        </authorList>
    </citation>
    <scope>NUCLEOTIDE SEQUENCE</scope>
    <source>
        <tissue evidence="2">Leaf</tissue>
    </source>
</reference>
<dbReference type="CDD" id="cd01837">
    <property type="entry name" value="SGNH_plant_lipase_like"/>
    <property type="match status" value="1"/>
</dbReference>
<dbReference type="PANTHER" id="PTHR45642">
    <property type="entry name" value="GDSL ESTERASE/LIPASE EXL3"/>
    <property type="match status" value="1"/>
</dbReference>
<name>A0A834TP12_9FABA</name>
<proteinExistence type="inferred from homology"/>
<accession>A0A834TP12</accession>
<dbReference type="GO" id="GO:0016788">
    <property type="term" value="F:hydrolase activity, acting on ester bonds"/>
    <property type="evidence" value="ECO:0007669"/>
    <property type="project" value="InterPro"/>
</dbReference>
<dbReference type="InterPro" id="IPR001087">
    <property type="entry name" value="GDSL"/>
</dbReference>
<dbReference type="Proteomes" id="UP000634136">
    <property type="component" value="Unassembled WGS sequence"/>
</dbReference>